<evidence type="ECO:0000256" key="10">
    <source>
        <dbReference type="PIRSR" id="PIRSR001589-3"/>
    </source>
</evidence>
<dbReference type="InterPro" id="IPR017539">
    <property type="entry name" value="XrtA_amidotfase"/>
</dbReference>
<feature type="domain" description="Glutamine amidotransferase type-2" evidence="11">
    <location>
        <begin position="2"/>
        <end position="214"/>
    </location>
</feature>
<dbReference type="STRING" id="1035707.SAMN05216552_1003284"/>
<evidence type="ECO:0000313" key="12">
    <source>
        <dbReference type="EMBL" id="SFU47131.1"/>
    </source>
</evidence>
<evidence type="ECO:0000256" key="5">
    <source>
        <dbReference type="ARBA" id="ARBA00022840"/>
    </source>
</evidence>
<protein>
    <recommendedName>
        <fullName evidence="3">asparagine synthase (glutamine-hydrolyzing)</fullName>
        <ecNumber evidence="3">6.3.5.4</ecNumber>
    </recommendedName>
</protein>
<dbReference type="EMBL" id="FPBO01000003">
    <property type="protein sequence ID" value="SFU47131.1"/>
    <property type="molecule type" value="Genomic_DNA"/>
</dbReference>
<dbReference type="InterPro" id="IPR001962">
    <property type="entry name" value="Asn_synthase"/>
</dbReference>
<proteinExistence type="inferred from homology"/>
<evidence type="ECO:0000256" key="9">
    <source>
        <dbReference type="PIRSR" id="PIRSR001589-2"/>
    </source>
</evidence>
<dbReference type="SUPFAM" id="SSF56235">
    <property type="entry name" value="N-terminal nucleophile aminohydrolases (Ntn hydrolases)"/>
    <property type="match status" value="1"/>
</dbReference>
<evidence type="ECO:0000256" key="7">
    <source>
        <dbReference type="ARBA" id="ARBA00048741"/>
    </source>
</evidence>
<evidence type="ECO:0000256" key="1">
    <source>
        <dbReference type="ARBA" id="ARBA00005187"/>
    </source>
</evidence>
<dbReference type="AlphaFoldDB" id="A0A1I7GFN2"/>
<dbReference type="RefSeq" id="WP_093554268.1">
    <property type="nucleotide sequence ID" value="NZ_FPBO01000003.1"/>
</dbReference>
<evidence type="ECO:0000313" key="13">
    <source>
        <dbReference type="Proteomes" id="UP000199391"/>
    </source>
</evidence>
<dbReference type="Pfam" id="PF00733">
    <property type="entry name" value="Asn_synthase"/>
    <property type="match status" value="1"/>
</dbReference>
<dbReference type="InterPro" id="IPR029055">
    <property type="entry name" value="Ntn_hydrolases_N"/>
</dbReference>
<evidence type="ECO:0000256" key="8">
    <source>
        <dbReference type="PIRSR" id="PIRSR001589-1"/>
    </source>
</evidence>
<feature type="active site" description="For GATase activity" evidence="8">
    <location>
        <position position="2"/>
    </location>
</feature>
<feature type="binding site" evidence="9">
    <location>
        <position position="291"/>
    </location>
    <ligand>
        <name>ATP</name>
        <dbReference type="ChEBI" id="CHEBI:30616"/>
    </ligand>
</feature>
<dbReference type="GO" id="GO:0005524">
    <property type="term" value="F:ATP binding"/>
    <property type="evidence" value="ECO:0007669"/>
    <property type="project" value="UniProtKB-KW"/>
</dbReference>
<dbReference type="OrthoDB" id="9763290at2"/>
<evidence type="ECO:0000256" key="6">
    <source>
        <dbReference type="ARBA" id="ARBA00022962"/>
    </source>
</evidence>
<keyword evidence="4 9" id="KW-0547">Nucleotide-binding</keyword>
<dbReference type="Pfam" id="PF13537">
    <property type="entry name" value="GATase_7"/>
    <property type="match status" value="1"/>
</dbReference>
<dbReference type="CDD" id="cd01991">
    <property type="entry name" value="Asn_synthase_B_C"/>
    <property type="match status" value="1"/>
</dbReference>
<evidence type="ECO:0000259" key="11">
    <source>
        <dbReference type="PROSITE" id="PS51278"/>
    </source>
</evidence>
<dbReference type="SUPFAM" id="SSF52402">
    <property type="entry name" value="Adenine nucleotide alpha hydrolases-like"/>
    <property type="match status" value="1"/>
</dbReference>
<evidence type="ECO:0000256" key="2">
    <source>
        <dbReference type="ARBA" id="ARBA00005752"/>
    </source>
</evidence>
<dbReference type="GO" id="GO:0005829">
    <property type="term" value="C:cytosol"/>
    <property type="evidence" value="ECO:0007669"/>
    <property type="project" value="TreeGrafter"/>
</dbReference>
<dbReference type="InterPro" id="IPR033738">
    <property type="entry name" value="AsnB_N"/>
</dbReference>
<dbReference type="EC" id="6.3.5.4" evidence="3"/>
<dbReference type="NCBIfam" id="TIGR01536">
    <property type="entry name" value="asn_synth_AEB"/>
    <property type="match status" value="1"/>
</dbReference>
<dbReference type="Gene3D" id="3.60.20.10">
    <property type="entry name" value="Glutamine Phosphoribosylpyrophosphate, subunit 1, domain 1"/>
    <property type="match status" value="1"/>
</dbReference>
<evidence type="ECO:0000256" key="4">
    <source>
        <dbReference type="ARBA" id="ARBA00022741"/>
    </source>
</evidence>
<gene>
    <name evidence="12" type="ORF">SAMN05216552_1003284</name>
</gene>
<feature type="binding site" evidence="9">
    <location>
        <position position="100"/>
    </location>
    <ligand>
        <name>L-glutamine</name>
        <dbReference type="ChEBI" id="CHEBI:58359"/>
    </ligand>
</feature>
<name>A0A1I7GFN2_9BURK</name>
<dbReference type="InterPro" id="IPR014729">
    <property type="entry name" value="Rossmann-like_a/b/a_fold"/>
</dbReference>
<dbReference type="Proteomes" id="UP000199391">
    <property type="component" value="Unassembled WGS sequence"/>
</dbReference>
<comment type="pathway">
    <text evidence="1">Amino-acid biosynthesis; L-asparagine biosynthesis; L-asparagine from L-aspartate (L-Gln route): step 1/1.</text>
</comment>
<feature type="site" description="Important for beta-aspartyl-AMP intermediate formation" evidence="10">
    <location>
        <position position="365"/>
    </location>
</feature>
<feature type="binding site" evidence="9">
    <location>
        <begin position="363"/>
        <end position="364"/>
    </location>
    <ligand>
        <name>ATP</name>
        <dbReference type="ChEBI" id="CHEBI:30616"/>
    </ligand>
</feature>
<keyword evidence="8" id="KW-0028">Amino-acid biosynthesis</keyword>
<dbReference type="PIRSF" id="PIRSF001589">
    <property type="entry name" value="Asn_synthetase_glu-h"/>
    <property type="match status" value="1"/>
</dbReference>
<keyword evidence="5 9" id="KW-0067">ATP-binding</keyword>
<dbReference type="InterPro" id="IPR006426">
    <property type="entry name" value="Asn_synth_AEB"/>
</dbReference>
<keyword evidence="6 8" id="KW-0315">Glutamine amidotransferase</keyword>
<accession>A0A1I7GFN2</accession>
<dbReference type="InterPro" id="IPR051786">
    <property type="entry name" value="ASN_synthetase/amidase"/>
</dbReference>
<comment type="similarity">
    <text evidence="2">Belongs to the asparagine synthetase family.</text>
</comment>
<dbReference type="Gene3D" id="3.40.50.620">
    <property type="entry name" value="HUPs"/>
    <property type="match status" value="2"/>
</dbReference>
<dbReference type="GO" id="GO:0004066">
    <property type="term" value="F:asparagine synthase (glutamine-hydrolyzing) activity"/>
    <property type="evidence" value="ECO:0007669"/>
    <property type="project" value="UniProtKB-EC"/>
</dbReference>
<comment type="catalytic activity">
    <reaction evidence="7">
        <text>L-aspartate + L-glutamine + ATP + H2O = L-asparagine + L-glutamate + AMP + diphosphate + H(+)</text>
        <dbReference type="Rhea" id="RHEA:12228"/>
        <dbReference type="ChEBI" id="CHEBI:15377"/>
        <dbReference type="ChEBI" id="CHEBI:15378"/>
        <dbReference type="ChEBI" id="CHEBI:29985"/>
        <dbReference type="ChEBI" id="CHEBI:29991"/>
        <dbReference type="ChEBI" id="CHEBI:30616"/>
        <dbReference type="ChEBI" id="CHEBI:33019"/>
        <dbReference type="ChEBI" id="CHEBI:58048"/>
        <dbReference type="ChEBI" id="CHEBI:58359"/>
        <dbReference type="ChEBI" id="CHEBI:456215"/>
        <dbReference type="EC" id="6.3.5.4"/>
    </reaction>
</comment>
<keyword evidence="13" id="KW-1185">Reference proteome</keyword>
<dbReference type="CDD" id="cd00712">
    <property type="entry name" value="AsnB"/>
    <property type="match status" value="1"/>
</dbReference>
<dbReference type="InterPro" id="IPR017932">
    <property type="entry name" value="GATase_2_dom"/>
</dbReference>
<dbReference type="PANTHER" id="PTHR43284">
    <property type="entry name" value="ASPARAGINE SYNTHETASE (GLUTAMINE-HYDROLYZING)"/>
    <property type="match status" value="1"/>
</dbReference>
<reference evidence="13" key="1">
    <citation type="submission" date="2016-10" db="EMBL/GenBank/DDBJ databases">
        <authorList>
            <person name="Varghese N."/>
            <person name="Submissions S."/>
        </authorList>
    </citation>
    <scope>NUCLEOTIDE SEQUENCE [LARGE SCALE GENOMIC DNA]</scope>
    <source>
        <strain evidence="13">CGMCC 1.11014</strain>
    </source>
</reference>
<sequence>MCGIVGIFDTTGQREIDRAALHRMNESQFHRGPDEGELYTEKALGMGHRRLSVIDLATGQQPLFSADRSVVIVYNGEVYNYRELMAELKAMGHVFQTKSDTEVVLQAWLAWGPDCVRRLQGMFAFGIWDRNQQTMFLARDHVGVKPMFYSLLPTGYFVFGSELKSIMTFPELSRKLNPRAVEEYFAFGYVPEPHTIFHNAFKLPPGHRVTLRIGDTAVAPEKYWDVPFKLAPARAQRDIEEELISRLGECVQSQMVSDVPLGAFLSGGVDSSAVVAMMAQQDKEAVVTCSIGFDDPEFDESKYANEVAQHYHTTHHAQVVDKDDYGLIDTLAHLYDEPFADSSAIPTYRVCQLARRRVTVALSGDGGDESFAGYRRYRYATAEQRVRDKLPLGLRKPVFGALGRLYPKADWAPRMFRAKTTFEALARDTVEGYFHGVSIMPDRVRAQLFSDRFKSELQGYSAIEVFSRHAANSPTDDPLSLIQYLDFKTWLPGDILTKVDRASMAHSLEVRVPLLDHTFVEWASGLPPDIKLRGGEGKYIFKKSLEPFLSHEVLYRAKKGFSIPLATWLRGPLREKVRSAALSPMLLETGIFNEAFLREMVEQHIAGNKDYSAPLWSVLMFETFLRVSVNA</sequence>
<dbReference type="NCBIfam" id="TIGR03108">
    <property type="entry name" value="eps_aminotran_1"/>
    <property type="match status" value="1"/>
</dbReference>
<dbReference type="PANTHER" id="PTHR43284:SF1">
    <property type="entry name" value="ASPARAGINE SYNTHETASE"/>
    <property type="match status" value="1"/>
</dbReference>
<organism evidence="12 13">
    <name type="scientific">Pseudoduganella namucuonensis</name>
    <dbReference type="NCBI Taxonomy" id="1035707"/>
    <lineage>
        <taxon>Bacteria</taxon>
        <taxon>Pseudomonadati</taxon>
        <taxon>Pseudomonadota</taxon>
        <taxon>Betaproteobacteria</taxon>
        <taxon>Burkholderiales</taxon>
        <taxon>Oxalobacteraceae</taxon>
        <taxon>Telluria group</taxon>
        <taxon>Pseudoduganella</taxon>
    </lineage>
</organism>
<dbReference type="PROSITE" id="PS51278">
    <property type="entry name" value="GATASE_TYPE_2"/>
    <property type="match status" value="1"/>
</dbReference>
<evidence type="ECO:0000256" key="3">
    <source>
        <dbReference type="ARBA" id="ARBA00012737"/>
    </source>
</evidence>
<keyword evidence="8" id="KW-0061">Asparagine biosynthesis</keyword>
<dbReference type="GO" id="GO:0006529">
    <property type="term" value="P:asparagine biosynthetic process"/>
    <property type="evidence" value="ECO:0007669"/>
    <property type="project" value="UniProtKB-KW"/>
</dbReference>